<dbReference type="InterPro" id="IPR029016">
    <property type="entry name" value="GAF-like_dom_sf"/>
</dbReference>
<evidence type="ECO:0000313" key="2">
    <source>
        <dbReference type="EMBL" id="NBI28982.1"/>
    </source>
</evidence>
<reference evidence="2 3" key="1">
    <citation type="submission" date="2019-01" db="EMBL/GenBank/DDBJ databases">
        <title>Chengkuizengella sp. nov., isolated from deep-sea sediment of East Pacific Ocean.</title>
        <authorList>
            <person name="Yang J."/>
            <person name="Lai Q."/>
            <person name="Shao Z."/>
        </authorList>
    </citation>
    <scope>NUCLEOTIDE SEQUENCE [LARGE SCALE GENOMIC DNA]</scope>
    <source>
        <strain evidence="2 3">YPA3-1-1</strain>
    </source>
</reference>
<evidence type="ECO:0000259" key="1">
    <source>
        <dbReference type="SMART" id="SM00065"/>
    </source>
</evidence>
<dbReference type="OrthoDB" id="2360948at2"/>
<gene>
    <name evidence="2" type="ORF">ERL59_08415</name>
</gene>
<dbReference type="Proteomes" id="UP000448943">
    <property type="component" value="Unassembled WGS sequence"/>
</dbReference>
<feature type="domain" description="GAF" evidence="1">
    <location>
        <begin position="3"/>
        <end position="152"/>
    </location>
</feature>
<protein>
    <submittedName>
        <fullName evidence="2">GAF domain-containing protein</fullName>
    </submittedName>
</protein>
<sequence length="170" mass="19266">MGSLQPEIEKHLEGIRLLSSSDFAGFAILDHQEYIIRWKYVSGNRNDRYKRIKLRPGKGIAGQVIKHGRPVIFDSQYDKKLIDLREYPILLAESLEAVAAVPVTLKNAVAGVLMIGSRILRDFDKQTIELLESIAEQLGSMIQNYNSNDREIFQSLRKPNSNKTNRKLGG</sequence>
<dbReference type="SMART" id="SM00065">
    <property type="entry name" value="GAF"/>
    <property type="match status" value="1"/>
</dbReference>
<dbReference type="SUPFAM" id="SSF55781">
    <property type="entry name" value="GAF domain-like"/>
    <property type="match status" value="1"/>
</dbReference>
<dbReference type="Gene3D" id="3.30.450.40">
    <property type="match status" value="1"/>
</dbReference>
<name>A0A6N9Q1B1_9BACL</name>
<accession>A0A6N9Q1B1</accession>
<dbReference type="InterPro" id="IPR003018">
    <property type="entry name" value="GAF"/>
</dbReference>
<comment type="caution">
    <text evidence="2">The sequence shown here is derived from an EMBL/GenBank/DDBJ whole genome shotgun (WGS) entry which is preliminary data.</text>
</comment>
<dbReference type="AlphaFoldDB" id="A0A6N9Q1B1"/>
<dbReference type="RefSeq" id="WP_160645780.1">
    <property type="nucleotide sequence ID" value="NZ_SIJB01000019.1"/>
</dbReference>
<dbReference type="EMBL" id="SIJB01000019">
    <property type="protein sequence ID" value="NBI28982.1"/>
    <property type="molecule type" value="Genomic_DNA"/>
</dbReference>
<dbReference type="Pfam" id="PF13185">
    <property type="entry name" value="GAF_2"/>
    <property type="match status" value="1"/>
</dbReference>
<keyword evidence="3" id="KW-1185">Reference proteome</keyword>
<organism evidence="2 3">
    <name type="scientific">Chengkuizengella marina</name>
    <dbReference type="NCBI Taxonomy" id="2507566"/>
    <lineage>
        <taxon>Bacteria</taxon>
        <taxon>Bacillati</taxon>
        <taxon>Bacillota</taxon>
        <taxon>Bacilli</taxon>
        <taxon>Bacillales</taxon>
        <taxon>Paenibacillaceae</taxon>
        <taxon>Chengkuizengella</taxon>
    </lineage>
</organism>
<proteinExistence type="predicted"/>
<evidence type="ECO:0000313" key="3">
    <source>
        <dbReference type="Proteomes" id="UP000448943"/>
    </source>
</evidence>